<accession>A0A8X6KVC3</accession>
<keyword evidence="3" id="KW-1185">Reference proteome</keyword>
<dbReference type="AlphaFoldDB" id="A0A8X6KVC3"/>
<proteinExistence type="predicted"/>
<dbReference type="Proteomes" id="UP000887116">
    <property type="component" value="Unassembled WGS sequence"/>
</dbReference>
<feature type="compositionally biased region" description="Polar residues" evidence="1">
    <location>
        <begin position="93"/>
        <end position="103"/>
    </location>
</feature>
<evidence type="ECO:0000313" key="2">
    <source>
        <dbReference type="EMBL" id="GFQ87935.1"/>
    </source>
</evidence>
<organism evidence="2 3">
    <name type="scientific">Trichonephila clavata</name>
    <name type="common">Joro spider</name>
    <name type="synonym">Nephila clavata</name>
    <dbReference type="NCBI Taxonomy" id="2740835"/>
    <lineage>
        <taxon>Eukaryota</taxon>
        <taxon>Metazoa</taxon>
        <taxon>Ecdysozoa</taxon>
        <taxon>Arthropoda</taxon>
        <taxon>Chelicerata</taxon>
        <taxon>Arachnida</taxon>
        <taxon>Araneae</taxon>
        <taxon>Araneomorphae</taxon>
        <taxon>Entelegynae</taxon>
        <taxon>Araneoidea</taxon>
        <taxon>Nephilidae</taxon>
        <taxon>Trichonephila</taxon>
    </lineage>
</organism>
<evidence type="ECO:0000256" key="1">
    <source>
        <dbReference type="SAM" id="MobiDB-lite"/>
    </source>
</evidence>
<sequence>MDRKLSRNSMSYKISFEKEYRLLLRALQCQLLNGDYNLKERVLTRYILVIQRKWNRDGRVDIQITKVATMSPSCHQQRHPGKSKNRCHLPHWTSLQKTSGERA</sequence>
<feature type="region of interest" description="Disordered" evidence="1">
    <location>
        <begin position="71"/>
        <end position="103"/>
    </location>
</feature>
<dbReference type="EMBL" id="BMAO01013323">
    <property type="protein sequence ID" value="GFQ87935.1"/>
    <property type="molecule type" value="Genomic_DNA"/>
</dbReference>
<gene>
    <name evidence="2" type="ORF">TNCT_497581</name>
</gene>
<evidence type="ECO:0000313" key="3">
    <source>
        <dbReference type="Proteomes" id="UP000887116"/>
    </source>
</evidence>
<comment type="caution">
    <text evidence="2">The sequence shown here is derived from an EMBL/GenBank/DDBJ whole genome shotgun (WGS) entry which is preliminary data.</text>
</comment>
<protein>
    <submittedName>
        <fullName evidence="2">Uncharacterized protein</fullName>
    </submittedName>
</protein>
<reference evidence="2" key="1">
    <citation type="submission" date="2020-07" db="EMBL/GenBank/DDBJ databases">
        <title>Multicomponent nature underlies the extraordinary mechanical properties of spider dragline silk.</title>
        <authorList>
            <person name="Kono N."/>
            <person name="Nakamura H."/>
            <person name="Mori M."/>
            <person name="Yoshida Y."/>
            <person name="Ohtoshi R."/>
            <person name="Malay A.D."/>
            <person name="Moran D.A.P."/>
            <person name="Tomita M."/>
            <person name="Numata K."/>
            <person name="Arakawa K."/>
        </authorList>
    </citation>
    <scope>NUCLEOTIDE SEQUENCE</scope>
</reference>
<name>A0A8X6KVC3_TRICU</name>
<feature type="compositionally biased region" description="Basic residues" evidence="1">
    <location>
        <begin position="76"/>
        <end position="89"/>
    </location>
</feature>